<accession>B8AGD9</accession>
<dbReference type="Gramene" id="BGIOSGA005872-TA">
    <property type="protein sequence ID" value="BGIOSGA005872-PA"/>
    <property type="gene ID" value="BGIOSGA005872"/>
</dbReference>
<feature type="region of interest" description="Disordered" evidence="1">
    <location>
        <begin position="1"/>
        <end position="58"/>
    </location>
</feature>
<evidence type="ECO:0000313" key="3">
    <source>
        <dbReference type="Proteomes" id="UP000007015"/>
    </source>
</evidence>
<name>B8AGD9_ORYSI</name>
<feature type="compositionally biased region" description="Basic residues" evidence="1">
    <location>
        <begin position="12"/>
        <end position="29"/>
    </location>
</feature>
<sequence length="79" mass="8685">MAESLVGMAMVKARRGGHRRCRRRRRWPGRVRGLAEGGARMGADGRGHGEGSHGRGPRRSLWPVVLELARRQMVAAGES</sequence>
<dbReference type="EMBL" id="CM000127">
    <property type="protein sequence ID" value="EEC73752.1"/>
    <property type="molecule type" value="Genomic_DNA"/>
</dbReference>
<proteinExistence type="predicted"/>
<evidence type="ECO:0000256" key="1">
    <source>
        <dbReference type="SAM" id="MobiDB-lite"/>
    </source>
</evidence>
<feature type="compositionally biased region" description="Basic and acidic residues" evidence="1">
    <location>
        <begin position="43"/>
        <end position="53"/>
    </location>
</feature>
<gene>
    <name evidence="2" type="ORF">OsI_08407</name>
</gene>
<dbReference type="Proteomes" id="UP000007015">
    <property type="component" value="Chromosome 2"/>
</dbReference>
<organism evidence="2 3">
    <name type="scientific">Oryza sativa subsp. indica</name>
    <name type="common">Rice</name>
    <dbReference type="NCBI Taxonomy" id="39946"/>
    <lineage>
        <taxon>Eukaryota</taxon>
        <taxon>Viridiplantae</taxon>
        <taxon>Streptophyta</taxon>
        <taxon>Embryophyta</taxon>
        <taxon>Tracheophyta</taxon>
        <taxon>Spermatophyta</taxon>
        <taxon>Magnoliopsida</taxon>
        <taxon>Liliopsida</taxon>
        <taxon>Poales</taxon>
        <taxon>Poaceae</taxon>
        <taxon>BOP clade</taxon>
        <taxon>Oryzoideae</taxon>
        <taxon>Oryzeae</taxon>
        <taxon>Oryzinae</taxon>
        <taxon>Oryza</taxon>
        <taxon>Oryza sativa</taxon>
    </lineage>
</organism>
<keyword evidence="3" id="KW-1185">Reference proteome</keyword>
<protein>
    <submittedName>
        <fullName evidence="2">Uncharacterized protein</fullName>
    </submittedName>
</protein>
<reference evidence="2 3" key="1">
    <citation type="journal article" date="2005" name="PLoS Biol.">
        <title>The genomes of Oryza sativa: a history of duplications.</title>
        <authorList>
            <person name="Yu J."/>
            <person name="Wang J."/>
            <person name="Lin W."/>
            <person name="Li S."/>
            <person name="Li H."/>
            <person name="Zhou J."/>
            <person name="Ni P."/>
            <person name="Dong W."/>
            <person name="Hu S."/>
            <person name="Zeng C."/>
            <person name="Zhang J."/>
            <person name="Zhang Y."/>
            <person name="Li R."/>
            <person name="Xu Z."/>
            <person name="Li S."/>
            <person name="Li X."/>
            <person name="Zheng H."/>
            <person name="Cong L."/>
            <person name="Lin L."/>
            <person name="Yin J."/>
            <person name="Geng J."/>
            <person name="Li G."/>
            <person name="Shi J."/>
            <person name="Liu J."/>
            <person name="Lv H."/>
            <person name="Li J."/>
            <person name="Wang J."/>
            <person name="Deng Y."/>
            <person name="Ran L."/>
            <person name="Shi X."/>
            <person name="Wang X."/>
            <person name="Wu Q."/>
            <person name="Li C."/>
            <person name="Ren X."/>
            <person name="Wang J."/>
            <person name="Wang X."/>
            <person name="Li D."/>
            <person name="Liu D."/>
            <person name="Zhang X."/>
            <person name="Ji Z."/>
            <person name="Zhao W."/>
            <person name="Sun Y."/>
            <person name="Zhang Z."/>
            <person name="Bao J."/>
            <person name="Han Y."/>
            <person name="Dong L."/>
            <person name="Ji J."/>
            <person name="Chen P."/>
            <person name="Wu S."/>
            <person name="Liu J."/>
            <person name="Xiao Y."/>
            <person name="Bu D."/>
            <person name="Tan J."/>
            <person name="Yang L."/>
            <person name="Ye C."/>
            <person name="Zhang J."/>
            <person name="Xu J."/>
            <person name="Zhou Y."/>
            <person name="Yu Y."/>
            <person name="Zhang B."/>
            <person name="Zhuang S."/>
            <person name="Wei H."/>
            <person name="Liu B."/>
            <person name="Lei M."/>
            <person name="Yu H."/>
            <person name="Li Y."/>
            <person name="Xu H."/>
            <person name="Wei S."/>
            <person name="He X."/>
            <person name="Fang L."/>
            <person name="Zhang Z."/>
            <person name="Zhang Y."/>
            <person name="Huang X."/>
            <person name="Su Z."/>
            <person name="Tong W."/>
            <person name="Li J."/>
            <person name="Tong Z."/>
            <person name="Li S."/>
            <person name="Ye J."/>
            <person name="Wang L."/>
            <person name="Fang L."/>
            <person name="Lei T."/>
            <person name="Chen C."/>
            <person name="Chen H."/>
            <person name="Xu Z."/>
            <person name="Li H."/>
            <person name="Huang H."/>
            <person name="Zhang F."/>
            <person name="Xu H."/>
            <person name="Li N."/>
            <person name="Zhao C."/>
            <person name="Li S."/>
            <person name="Dong L."/>
            <person name="Huang Y."/>
            <person name="Li L."/>
            <person name="Xi Y."/>
            <person name="Qi Q."/>
            <person name="Li W."/>
            <person name="Zhang B."/>
            <person name="Hu W."/>
            <person name="Zhang Y."/>
            <person name="Tian X."/>
            <person name="Jiao Y."/>
            <person name="Liang X."/>
            <person name="Jin J."/>
            <person name="Gao L."/>
            <person name="Zheng W."/>
            <person name="Hao B."/>
            <person name="Liu S."/>
            <person name="Wang W."/>
            <person name="Yuan L."/>
            <person name="Cao M."/>
            <person name="McDermott J."/>
            <person name="Samudrala R."/>
            <person name="Wang J."/>
            <person name="Wong G.K."/>
            <person name="Yang H."/>
        </authorList>
    </citation>
    <scope>NUCLEOTIDE SEQUENCE [LARGE SCALE GENOMIC DNA]</scope>
    <source>
        <strain evidence="3">cv. 93-11</strain>
    </source>
</reference>
<dbReference type="HOGENOM" id="CLU_2610306_0_0_1"/>
<evidence type="ECO:0000313" key="2">
    <source>
        <dbReference type="EMBL" id="EEC73752.1"/>
    </source>
</evidence>
<dbReference type="AlphaFoldDB" id="B8AGD9"/>